<evidence type="ECO:0008006" key="4">
    <source>
        <dbReference type="Google" id="ProtNLM"/>
    </source>
</evidence>
<evidence type="ECO:0000313" key="2">
    <source>
        <dbReference type="EMBL" id="WAH40615.1"/>
    </source>
</evidence>
<evidence type="ECO:0000256" key="1">
    <source>
        <dbReference type="SAM" id="SignalP"/>
    </source>
</evidence>
<name>A0ABY6ZD01_9BACL</name>
<accession>A0ABY6ZD01</accession>
<evidence type="ECO:0000313" key="3">
    <source>
        <dbReference type="Proteomes" id="UP001164761"/>
    </source>
</evidence>
<organism evidence="2 3">
    <name type="scientific">Alicyclobacillus fastidiosus</name>
    <dbReference type="NCBI Taxonomy" id="392011"/>
    <lineage>
        <taxon>Bacteria</taxon>
        <taxon>Bacillati</taxon>
        <taxon>Bacillota</taxon>
        <taxon>Bacilli</taxon>
        <taxon>Bacillales</taxon>
        <taxon>Alicyclobacillaceae</taxon>
        <taxon>Alicyclobacillus</taxon>
    </lineage>
</organism>
<protein>
    <recommendedName>
        <fullName evidence="4">DUF3888 domain-containing protein</fullName>
    </recommendedName>
</protein>
<sequence length="285" mass="31091">MKFEGTKNRFRRMSAAAGFFLAVAGAAPVVQMVPSCIAIADAATVSDTQSLRLPLYPGAGKQSYTTIVYGPSTSQYLKAGSARFVVRAELNKVKSWYLASMPEHGYRLQSSNPNGQDGQSVELDFVAKHDSGLDVTLDFRNLQNKPKDTVIYYTVTDATIPPRSKASLLSSDVKKVEIQYEPASTSGPSPTIQRTVSESHLVMALVHAVNALPVDIRDVLYDTNMYYGGATLRFVDSAGHVIEVKVEMGTNRVVVGNTPPLFDIQNHVWQLVSKDMGFAPYPPRG</sequence>
<reference evidence="2" key="1">
    <citation type="submission" date="2022-08" db="EMBL/GenBank/DDBJ databases">
        <title>Alicyclobacillus fastidiosus DSM 17978, complete genome.</title>
        <authorList>
            <person name="Wang Q."/>
            <person name="Cai R."/>
            <person name="Wang Z."/>
        </authorList>
    </citation>
    <scope>NUCLEOTIDE SEQUENCE</scope>
    <source>
        <strain evidence="2">DSM 17978</strain>
    </source>
</reference>
<dbReference type="EMBL" id="CP104067">
    <property type="protein sequence ID" value="WAH40615.1"/>
    <property type="molecule type" value="Genomic_DNA"/>
</dbReference>
<dbReference type="Proteomes" id="UP001164761">
    <property type="component" value="Chromosome"/>
</dbReference>
<proteinExistence type="predicted"/>
<keyword evidence="1" id="KW-0732">Signal</keyword>
<keyword evidence="3" id="KW-1185">Reference proteome</keyword>
<gene>
    <name evidence="2" type="ORF">NZD89_20195</name>
</gene>
<dbReference type="RefSeq" id="WP_268004514.1">
    <property type="nucleotide sequence ID" value="NZ_BSUT01000001.1"/>
</dbReference>
<feature type="chain" id="PRO_5046644003" description="DUF3888 domain-containing protein" evidence="1">
    <location>
        <begin position="27"/>
        <end position="285"/>
    </location>
</feature>
<feature type="signal peptide" evidence="1">
    <location>
        <begin position="1"/>
        <end position="26"/>
    </location>
</feature>